<dbReference type="EMBL" id="KZ852048">
    <property type="protein sequence ID" value="RDH32943.1"/>
    <property type="molecule type" value="Genomic_DNA"/>
</dbReference>
<dbReference type="AlphaFoldDB" id="A0A3F3Q139"/>
<gene>
    <name evidence="1" type="ORF">BDQ94DRAFT_170639</name>
</gene>
<dbReference type="RefSeq" id="XP_026625965.1">
    <property type="nucleotide sequence ID" value="XM_026771542.1"/>
</dbReference>
<dbReference type="GeneID" id="38139898"/>
<protein>
    <submittedName>
        <fullName evidence="1">Uncharacterized protein</fullName>
    </submittedName>
</protein>
<sequence>MPKKAPRRIHSNVSLTAAEESDPENIVLRPLNNLHDLIRKMLYEVRNHESTVASLKTWAETIDPNTYRKQVPWPRELLEAYERYKHLVDLINPRLLAFKEYENRTSQPTKVRNSAEVRMKRLELALEWGQAALSAAEARIYVLVNYRNAYDDKRSIQSHIKQASDNSASAREAVRKAGQNYRAYWRALAAGKPHSSVLTSDTFSDGSD</sequence>
<reference evidence="1 2" key="1">
    <citation type="submission" date="2018-07" db="EMBL/GenBank/DDBJ databases">
        <title>The genomes of Aspergillus section Nigri reveals drivers in fungal speciation.</title>
        <authorList>
            <consortium name="DOE Joint Genome Institute"/>
            <person name="Vesth T.C."/>
            <person name="Nybo J."/>
            <person name="Theobald S."/>
            <person name="Brandl J."/>
            <person name="Frisvad J.C."/>
            <person name="Nielsen K.F."/>
            <person name="Lyhne E.K."/>
            <person name="Kogle M.E."/>
            <person name="Kuo A."/>
            <person name="Riley R."/>
            <person name="Clum A."/>
            <person name="Nolan M."/>
            <person name="Lipzen A."/>
            <person name="Salamov A."/>
            <person name="Henrissat B."/>
            <person name="Wiebenga A."/>
            <person name="De vries R.P."/>
            <person name="Grigoriev I.V."/>
            <person name="Mortensen U.H."/>
            <person name="Andersen M.R."/>
            <person name="Baker S.E."/>
        </authorList>
    </citation>
    <scope>NUCLEOTIDE SEQUENCE [LARGE SCALE GENOMIC DNA]</scope>
    <source>
        <strain evidence="1 2">CBS 139.54b</strain>
    </source>
</reference>
<evidence type="ECO:0000313" key="1">
    <source>
        <dbReference type="EMBL" id="RDH32943.1"/>
    </source>
</evidence>
<dbReference type="Proteomes" id="UP000253729">
    <property type="component" value="Unassembled WGS sequence"/>
</dbReference>
<name>A0A3F3Q139_9EURO</name>
<proteinExistence type="predicted"/>
<accession>A0A3F3Q139</accession>
<organism evidence="1 2">
    <name type="scientific">Aspergillus welwitschiae</name>
    <dbReference type="NCBI Taxonomy" id="1341132"/>
    <lineage>
        <taxon>Eukaryota</taxon>
        <taxon>Fungi</taxon>
        <taxon>Dikarya</taxon>
        <taxon>Ascomycota</taxon>
        <taxon>Pezizomycotina</taxon>
        <taxon>Eurotiomycetes</taxon>
        <taxon>Eurotiomycetidae</taxon>
        <taxon>Eurotiales</taxon>
        <taxon>Aspergillaceae</taxon>
        <taxon>Aspergillus</taxon>
        <taxon>Aspergillus subgen. Circumdati</taxon>
    </lineage>
</organism>
<evidence type="ECO:0000313" key="2">
    <source>
        <dbReference type="Proteomes" id="UP000253729"/>
    </source>
</evidence>
<keyword evidence="2" id="KW-1185">Reference proteome</keyword>